<dbReference type="AlphaFoldDB" id="A0A2P4YK79"/>
<feature type="non-terminal residue" evidence="2">
    <location>
        <position position="371"/>
    </location>
</feature>
<name>A0A2P4YK79_9STRA</name>
<organism evidence="2 3">
    <name type="scientific">Phytophthora palmivora</name>
    <dbReference type="NCBI Taxonomy" id="4796"/>
    <lineage>
        <taxon>Eukaryota</taxon>
        <taxon>Sar</taxon>
        <taxon>Stramenopiles</taxon>
        <taxon>Oomycota</taxon>
        <taxon>Peronosporomycetes</taxon>
        <taxon>Peronosporales</taxon>
        <taxon>Peronosporaceae</taxon>
        <taxon>Phytophthora</taxon>
    </lineage>
</organism>
<sequence length="371" mass="42322">MYEASRQGDQEVVQWLDSCCKYERYKAMEYAASAGRLEVVMWLYDQEKQDTDKAEDTGQVQNAVYMVQPLETKLQVLNWVAVFPKKKCFREAFASRTGLLADVYDQRDPLLPWQDAEALAQRGDLFVLKQLYTVKHPQLFTQQTFAAILRYTKAGDLLQWFQTHSSTLMGDSAIVEWGVKYRQFAYLTYVFLKFQPKFTFFRKVPESSRKMKLVGAMANAAAGFGQLQPSDTSTSTIVETSFVSTEGLLKAMVHRHVDVVQWVCAVDIDLVSRQSPKRRGELATFLREEADGFVPSKVGTYWRVMALRQHPAGIMFGMSVYGAIYQFLYLLDQASSSVKCTDIGIIVDFFLTGQETYMLIFAIDLLLALKN</sequence>
<accession>A0A2P4YK79</accession>
<dbReference type="PANTHER" id="PTHR46586:SF3">
    <property type="entry name" value="ANKYRIN REPEAT-CONTAINING PROTEIN"/>
    <property type="match status" value="1"/>
</dbReference>
<keyword evidence="3" id="KW-1185">Reference proteome</keyword>
<dbReference type="OrthoDB" id="2129491at2759"/>
<keyword evidence="1" id="KW-1133">Transmembrane helix</keyword>
<feature type="transmembrane region" description="Helical" evidence="1">
    <location>
        <begin position="343"/>
        <end position="369"/>
    </location>
</feature>
<reference evidence="2 3" key="1">
    <citation type="journal article" date="2017" name="Genome Biol. Evol.">
        <title>Phytophthora megakarya and P. palmivora, closely related causal agents of cacao black pod rot, underwent increases in genome sizes and gene numbers by different mechanisms.</title>
        <authorList>
            <person name="Ali S.S."/>
            <person name="Shao J."/>
            <person name="Lary D.J."/>
            <person name="Kronmiller B."/>
            <person name="Shen D."/>
            <person name="Strem M.D."/>
            <person name="Amoako-Attah I."/>
            <person name="Akrofi A.Y."/>
            <person name="Begoude B.A."/>
            <person name="Ten Hoopen G.M."/>
            <person name="Coulibaly K."/>
            <person name="Kebe B.I."/>
            <person name="Melnick R.L."/>
            <person name="Guiltinan M.J."/>
            <person name="Tyler B.M."/>
            <person name="Meinhardt L.W."/>
            <person name="Bailey B.A."/>
        </authorList>
    </citation>
    <scope>NUCLEOTIDE SEQUENCE [LARGE SCALE GENOMIC DNA]</scope>
    <source>
        <strain evidence="3">sbr112.9</strain>
    </source>
</reference>
<feature type="transmembrane region" description="Helical" evidence="1">
    <location>
        <begin position="312"/>
        <end position="331"/>
    </location>
</feature>
<proteinExistence type="predicted"/>
<dbReference type="EMBL" id="NCKW01002092">
    <property type="protein sequence ID" value="POM78227.1"/>
    <property type="molecule type" value="Genomic_DNA"/>
</dbReference>
<dbReference type="Proteomes" id="UP000237271">
    <property type="component" value="Unassembled WGS sequence"/>
</dbReference>
<evidence type="ECO:0000313" key="3">
    <source>
        <dbReference type="Proteomes" id="UP000237271"/>
    </source>
</evidence>
<evidence type="ECO:0000313" key="2">
    <source>
        <dbReference type="EMBL" id="POM78227.1"/>
    </source>
</evidence>
<protein>
    <submittedName>
        <fullName evidence="2">Uncharacterized protein</fullName>
    </submittedName>
</protein>
<gene>
    <name evidence="2" type="ORF">PHPALM_4260</name>
</gene>
<keyword evidence="1" id="KW-0472">Membrane</keyword>
<dbReference type="PANTHER" id="PTHR46586">
    <property type="entry name" value="ANKYRIN REPEAT-CONTAINING PROTEIN"/>
    <property type="match status" value="1"/>
</dbReference>
<comment type="caution">
    <text evidence="2">The sequence shown here is derived from an EMBL/GenBank/DDBJ whole genome shotgun (WGS) entry which is preliminary data.</text>
</comment>
<dbReference type="InterPro" id="IPR052050">
    <property type="entry name" value="SecEffector_AnkRepeat"/>
</dbReference>
<evidence type="ECO:0000256" key="1">
    <source>
        <dbReference type="SAM" id="Phobius"/>
    </source>
</evidence>
<keyword evidence="1" id="KW-0812">Transmembrane</keyword>